<keyword evidence="1" id="KW-0805">Transcription regulation</keyword>
<sequence length="126" mass="13086">MAGAPRAVDGLRAFLMAPVGDPDGVAAQRGCLLANSTCELVTSDDEVRAEARRVYEETTALVAECVTRAQAEGDLPGHADPVETARALLAAQHGLMFTGRSGLGVEVLARTAQTLASQLLGEPADR</sequence>
<comment type="caution">
    <text evidence="4">The sequence shown here is derived from an EMBL/GenBank/DDBJ whole genome shotgun (WGS) entry which is preliminary data.</text>
</comment>
<keyword evidence="5" id="KW-1185">Reference proteome</keyword>
<protein>
    <recommendedName>
        <fullName evidence="3">Tetracyclin repressor-like C-terminal domain-containing protein</fullName>
    </recommendedName>
</protein>
<evidence type="ECO:0000256" key="1">
    <source>
        <dbReference type="ARBA" id="ARBA00023015"/>
    </source>
</evidence>
<dbReference type="SUPFAM" id="SSF48498">
    <property type="entry name" value="Tetracyclin repressor-like, C-terminal domain"/>
    <property type="match status" value="1"/>
</dbReference>
<gene>
    <name evidence="4" type="ORF">HDA37_005284</name>
</gene>
<evidence type="ECO:0000259" key="3">
    <source>
        <dbReference type="Pfam" id="PF16925"/>
    </source>
</evidence>
<dbReference type="GeneID" id="98055517"/>
<evidence type="ECO:0000313" key="5">
    <source>
        <dbReference type="Proteomes" id="UP000549695"/>
    </source>
</evidence>
<reference evidence="4 5" key="1">
    <citation type="submission" date="2020-07" db="EMBL/GenBank/DDBJ databases">
        <title>Sequencing the genomes of 1000 actinobacteria strains.</title>
        <authorList>
            <person name="Klenk H.-P."/>
        </authorList>
    </citation>
    <scope>NUCLEOTIDE SEQUENCE [LARGE SCALE GENOMIC DNA]</scope>
    <source>
        <strain evidence="4 5">DSM 44749</strain>
    </source>
</reference>
<feature type="domain" description="Tetracyclin repressor-like C-terminal" evidence="3">
    <location>
        <begin position="9"/>
        <end position="97"/>
    </location>
</feature>
<dbReference type="InterPro" id="IPR011075">
    <property type="entry name" value="TetR_C"/>
</dbReference>
<dbReference type="InterPro" id="IPR036271">
    <property type="entry name" value="Tet_transcr_reg_TetR-rel_C_sf"/>
</dbReference>
<keyword evidence="2" id="KW-0804">Transcription</keyword>
<dbReference type="PANTHER" id="PTHR47506">
    <property type="entry name" value="TRANSCRIPTIONAL REGULATORY PROTEIN"/>
    <property type="match status" value="1"/>
</dbReference>
<dbReference type="Proteomes" id="UP000549695">
    <property type="component" value="Unassembled WGS sequence"/>
</dbReference>
<evidence type="ECO:0000313" key="4">
    <source>
        <dbReference type="EMBL" id="NYG04999.1"/>
    </source>
</evidence>
<dbReference type="Gene3D" id="1.10.357.10">
    <property type="entry name" value="Tetracycline Repressor, domain 2"/>
    <property type="match status" value="1"/>
</dbReference>
<evidence type="ECO:0000256" key="2">
    <source>
        <dbReference type="ARBA" id="ARBA00023163"/>
    </source>
</evidence>
<organism evidence="4 5">
    <name type="scientific">Pseudonocardia alni</name>
    <name type="common">Amycolata alni</name>
    <dbReference type="NCBI Taxonomy" id="33907"/>
    <lineage>
        <taxon>Bacteria</taxon>
        <taxon>Bacillati</taxon>
        <taxon>Actinomycetota</taxon>
        <taxon>Actinomycetes</taxon>
        <taxon>Pseudonocardiales</taxon>
        <taxon>Pseudonocardiaceae</taxon>
        <taxon>Pseudonocardia</taxon>
    </lineage>
</organism>
<dbReference type="PANTHER" id="PTHR47506:SF1">
    <property type="entry name" value="HTH-TYPE TRANSCRIPTIONAL REGULATOR YJDC"/>
    <property type="match status" value="1"/>
</dbReference>
<dbReference type="Pfam" id="PF16925">
    <property type="entry name" value="TetR_C_13"/>
    <property type="match status" value="1"/>
</dbReference>
<proteinExistence type="predicted"/>
<dbReference type="AlphaFoldDB" id="A0A852W7V9"/>
<accession>A0A852W7V9</accession>
<dbReference type="RefSeq" id="WP_246352743.1">
    <property type="nucleotide sequence ID" value="NZ_BAAAJZ010000011.1"/>
</dbReference>
<dbReference type="EMBL" id="JACCCZ010000001">
    <property type="protein sequence ID" value="NYG04999.1"/>
    <property type="molecule type" value="Genomic_DNA"/>
</dbReference>
<name>A0A852W7V9_PSEA5</name>